<dbReference type="PANTHER" id="PTHR46875:SF1">
    <property type="entry name" value="TUMOR NECROSIS FACTOR RECEPTOR SUPERFAMILY MEMBER 5"/>
    <property type="match status" value="1"/>
</dbReference>
<evidence type="ECO:0000256" key="11">
    <source>
        <dbReference type="ARBA" id="ARBA00023180"/>
    </source>
</evidence>
<proteinExistence type="evidence at transcript level"/>
<dbReference type="PRINTS" id="PR01680">
    <property type="entry name" value="TNFACTORR6"/>
</dbReference>
<dbReference type="GO" id="GO:0045935">
    <property type="term" value="P:positive regulation of nucleobase-containing compound metabolic process"/>
    <property type="evidence" value="ECO:0007669"/>
    <property type="project" value="UniProtKB-ARBA"/>
</dbReference>
<protein>
    <recommendedName>
        <fullName evidence="2">Tumor necrosis factor receptor superfamily member 5</fullName>
    </recommendedName>
    <alternativeName>
        <fullName evidence="12">B-cell surface antigen CD40</fullName>
    </alternativeName>
    <alternativeName>
        <fullName evidence="13">CD40L receptor</fullName>
    </alternativeName>
</protein>
<dbReference type="SUPFAM" id="SSF57586">
    <property type="entry name" value="TNF receptor-like"/>
    <property type="match status" value="3"/>
</dbReference>
<feature type="disulfide bond" evidence="15">
    <location>
        <begin position="40"/>
        <end position="58"/>
    </location>
</feature>
<dbReference type="FunFam" id="2.10.50.10:FF:000041">
    <property type="entry name" value="Tumor necrosis factor receptor superfamily member 5"/>
    <property type="match status" value="1"/>
</dbReference>
<reference evidence="20" key="1">
    <citation type="submission" date="2019-05" db="EMBL/GenBank/DDBJ databases">
        <authorList>
            <person name="Heimroth R.D."/>
        </authorList>
    </citation>
    <scope>NUCLEOTIDE SEQUENCE</scope>
</reference>
<dbReference type="GO" id="GO:0023035">
    <property type="term" value="P:CD40 signaling pathway"/>
    <property type="evidence" value="ECO:0007669"/>
    <property type="project" value="UniProtKB-ARBA"/>
</dbReference>
<evidence type="ECO:0000256" key="2">
    <source>
        <dbReference type="ARBA" id="ARBA00015766"/>
    </source>
</evidence>
<comment type="function">
    <text evidence="14">Receptor for TNFSF5/CD40LG. Transduces TRAF6- and MAP3K8-mediated signals that activate ERK in macrophages and B cells, leading to induction of immunoglobulin secretion.</text>
</comment>
<name>A0A6B9DEJ1_PRODO</name>
<evidence type="ECO:0000259" key="19">
    <source>
        <dbReference type="PROSITE" id="PS50050"/>
    </source>
</evidence>
<feature type="transmembrane region" description="Helical" evidence="17">
    <location>
        <begin position="194"/>
        <end position="216"/>
    </location>
</feature>
<accession>A0A6B9DEJ1</accession>
<dbReference type="GO" id="GO:0009897">
    <property type="term" value="C:external side of plasma membrane"/>
    <property type="evidence" value="ECO:0007669"/>
    <property type="project" value="TreeGrafter"/>
</dbReference>
<evidence type="ECO:0000256" key="13">
    <source>
        <dbReference type="ARBA" id="ARBA00032719"/>
    </source>
</evidence>
<dbReference type="GO" id="GO:0010468">
    <property type="term" value="P:regulation of gene expression"/>
    <property type="evidence" value="ECO:0007669"/>
    <property type="project" value="UniProtKB-ARBA"/>
</dbReference>
<dbReference type="PROSITE" id="PS00652">
    <property type="entry name" value="TNFR_NGFR_1"/>
    <property type="match status" value="1"/>
</dbReference>
<organism evidence="20">
    <name type="scientific">Protopterus dolloi</name>
    <name type="common">Slender lungfish</name>
    <dbReference type="NCBI Taxonomy" id="27779"/>
    <lineage>
        <taxon>Eukaryota</taxon>
        <taxon>Metazoa</taxon>
        <taxon>Chordata</taxon>
        <taxon>Craniata</taxon>
        <taxon>Vertebrata</taxon>
        <taxon>Euteleostomi</taxon>
        <taxon>Dipnomorpha</taxon>
        <taxon>Ceratodontiformes</taxon>
        <taxon>Lepidosirenoidei</taxon>
        <taxon>Protopteridae</taxon>
        <taxon>Protopterus</taxon>
    </lineage>
</organism>
<dbReference type="GO" id="GO:0004888">
    <property type="term" value="F:transmembrane signaling receptor activity"/>
    <property type="evidence" value="ECO:0007669"/>
    <property type="project" value="InterPro"/>
</dbReference>
<dbReference type="GO" id="GO:0051094">
    <property type="term" value="P:positive regulation of developmental process"/>
    <property type="evidence" value="ECO:0007669"/>
    <property type="project" value="UniProtKB-ARBA"/>
</dbReference>
<keyword evidence="10" id="KW-0675">Receptor</keyword>
<dbReference type="GO" id="GO:0051240">
    <property type="term" value="P:positive regulation of multicellular organismal process"/>
    <property type="evidence" value="ECO:0007669"/>
    <property type="project" value="UniProtKB-ARBA"/>
</dbReference>
<dbReference type="GO" id="GO:0006955">
    <property type="term" value="P:immune response"/>
    <property type="evidence" value="ECO:0007669"/>
    <property type="project" value="InterPro"/>
</dbReference>
<feature type="domain" description="TNFR-Cys" evidence="19">
    <location>
        <begin position="23"/>
        <end position="58"/>
    </location>
</feature>
<keyword evidence="3 17" id="KW-0812">Transmembrane</keyword>
<keyword evidence="8 17" id="KW-0472">Membrane</keyword>
<dbReference type="Pfam" id="PF00020">
    <property type="entry name" value="TNFR_c6"/>
    <property type="match status" value="1"/>
</dbReference>
<evidence type="ECO:0000313" key="20">
    <source>
        <dbReference type="EMBL" id="QGX42146.1"/>
    </source>
</evidence>
<evidence type="ECO:0000256" key="3">
    <source>
        <dbReference type="ARBA" id="ARBA00022692"/>
    </source>
</evidence>
<evidence type="ECO:0000256" key="10">
    <source>
        <dbReference type="ARBA" id="ARBA00023170"/>
    </source>
</evidence>
<keyword evidence="6" id="KW-0391">Immunity</keyword>
<evidence type="ECO:0000256" key="18">
    <source>
        <dbReference type="SAM" id="SignalP"/>
    </source>
</evidence>
<dbReference type="GO" id="GO:0010557">
    <property type="term" value="P:positive regulation of macromolecule biosynthetic process"/>
    <property type="evidence" value="ECO:0007669"/>
    <property type="project" value="UniProtKB-ARBA"/>
</dbReference>
<dbReference type="EMBL" id="MK965529">
    <property type="protein sequence ID" value="QGX42146.1"/>
    <property type="molecule type" value="mRNA"/>
</dbReference>
<dbReference type="PANTHER" id="PTHR46875">
    <property type="entry name" value="TUMOR NECROSIS FACTOR RECEPTOR SUPERFAMILY MEMBER 5"/>
    <property type="match status" value="1"/>
</dbReference>
<dbReference type="InterPro" id="IPR001368">
    <property type="entry name" value="TNFR/NGFR_Cys_rich_reg"/>
</dbReference>
<evidence type="ECO:0000256" key="17">
    <source>
        <dbReference type="SAM" id="Phobius"/>
    </source>
</evidence>
<dbReference type="AlphaFoldDB" id="A0A6B9DEJ1"/>
<evidence type="ECO:0000256" key="16">
    <source>
        <dbReference type="SAM" id="MobiDB-lite"/>
    </source>
</evidence>
<evidence type="ECO:0000256" key="14">
    <source>
        <dbReference type="ARBA" id="ARBA00045871"/>
    </source>
</evidence>
<keyword evidence="4 18" id="KW-0732">Signal</keyword>
<dbReference type="InterPro" id="IPR052135">
    <property type="entry name" value="TNFRSF5"/>
</dbReference>
<comment type="caution">
    <text evidence="15">Lacks conserved residue(s) required for the propagation of feature annotation.</text>
</comment>
<dbReference type="InterPro" id="IPR008063">
    <property type="entry name" value="Fas_rcpt"/>
</dbReference>
<feature type="disulfide bond" evidence="15">
    <location>
        <begin position="37"/>
        <end position="50"/>
    </location>
</feature>
<dbReference type="GO" id="GO:0006874">
    <property type="term" value="P:intracellular calcium ion homeostasis"/>
    <property type="evidence" value="ECO:0007669"/>
    <property type="project" value="UniProtKB-ARBA"/>
</dbReference>
<evidence type="ECO:0000256" key="9">
    <source>
        <dbReference type="ARBA" id="ARBA00023157"/>
    </source>
</evidence>
<feature type="compositionally biased region" description="Basic and acidic residues" evidence="16">
    <location>
        <begin position="262"/>
        <end position="282"/>
    </location>
</feature>
<evidence type="ECO:0000256" key="6">
    <source>
        <dbReference type="ARBA" id="ARBA00022859"/>
    </source>
</evidence>
<evidence type="ECO:0000256" key="15">
    <source>
        <dbReference type="PROSITE-ProRule" id="PRU00206"/>
    </source>
</evidence>
<feature type="repeat" description="TNFR-Cys" evidence="15">
    <location>
        <begin position="23"/>
        <end position="58"/>
    </location>
</feature>
<evidence type="ECO:0000256" key="12">
    <source>
        <dbReference type="ARBA" id="ARBA00031089"/>
    </source>
</evidence>
<feature type="signal peptide" evidence="18">
    <location>
        <begin position="1"/>
        <end position="19"/>
    </location>
</feature>
<comment type="subcellular location">
    <subcellularLocation>
        <location evidence="1">Membrane</location>
        <topology evidence="1">Single-pass type I membrane protein</topology>
    </subcellularLocation>
</comment>
<keyword evidence="7 17" id="KW-1133">Transmembrane helix</keyword>
<keyword evidence="9 15" id="KW-1015">Disulfide bond</keyword>
<evidence type="ECO:0000256" key="8">
    <source>
        <dbReference type="ARBA" id="ARBA00023136"/>
    </source>
</evidence>
<evidence type="ECO:0000256" key="4">
    <source>
        <dbReference type="ARBA" id="ARBA00022729"/>
    </source>
</evidence>
<evidence type="ECO:0000256" key="1">
    <source>
        <dbReference type="ARBA" id="ARBA00004479"/>
    </source>
</evidence>
<feature type="chain" id="PRO_5025425211" description="Tumor necrosis factor receptor superfamily member 5" evidence="18">
    <location>
        <begin position="20"/>
        <end position="289"/>
    </location>
</feature>
<dbReference type="Gene3D" id="2.10.50.10">
    <property type="entry name" value="Tumor Necrosis Factor Receptor, subunit A, domain 2"/>
    <property type="match status" value="2"/>
</dbReference>
<dbReference type="PROSITE" id="PS50050">
    <property type="entry name" value="TNFR_NGFR_2"/>
    <property type="match status" value="1"/>
</dbReference>
<dbReference type="GO" id="GO:0006952">
    <property type="term" value="P:defense response"/>
    <property type="evidence" value="ECO:0007669"/>
    <property type="project" value="UniProtKB-ARBA"/>
</dbReference>
<dbReference type="GO" id="GO:0002768">
    <property type="term" value="P:immune response-regulating cell surface receptor signaling pathway"/>
    <property type="evidence" value="ECO:0007669"/>
    <property type="project" value="TreeGrafter"/>
</dbReference>
<dbReference type="SMART" id="SM00208">
    <property type="entry name" value="TNFR"/>
    <property type="match status" value="4"/>
</dbReference>
<keyword evidence="11" id="KW-0325">Glycoprotein</keyword>
<evidence type="ECO:0000256" key="5">
    <source>
        <dbReference type="ARBA" id="ARBA00022737"/>
    </source>
</evidence>
<keyword evidence="5" id="KW-0677">Repeat</keyword>
<dbReference type="GO" id="GO:0035631">
    <property type="term" value="C:CD40 receptor complex"/>
    <property type="evidence" value="ECO:0007669"/>
    <property type="project" value="TreeGrafter"/>
</dbReference>
<dbReference type="GO" id="GO:0006915">
    <property type="term" value="P:apoptotic process"/>
    <property type="evidence" value="ECO:0007669"/>
    <property type="project" value="InterPro"/>
</dbReference>
<sequence>MMHLLTVVCVVILVQACRTAPLSCDEKTQYSKDEKCCKLCAPGERLKAECTSNTETQCELCKDEEYQPKYNKEKNCMMHTYCDRNAGFYIAHEGNKITDNECRCTDTHHCSGAACETCIPNTLCSAGLKVKTKSDGIKDTECETCPEGSFSNGSSNEVCTPWTRCEDIGQTQEMPGSPTNDTVCVLKKNTSSGVSLGVAIGFVLLVIIIFAVFICLCKKQWYDKKKIQNPDPQQPEKQNLKPEENGLDLAAENDENCPVPESRSDRNLPVRQEHGKDSHMSEEATNSLC</sequence>
<evidence type="ECO:0000256" key="7">
    <source>
        <dbReference type="ARBA" id="ARBA00022989"/>
    </source>
</evidence>
<feature type="region of interest" description="Disordered" evidence="16">
    <location>
        <begin position="227"/>
        <end position="289"/>
    </location>
</feature>